<gene>
    <name evidence="1" type="ORF">MM171A02327_0008</name>
</gene>
<dbReference type="AlphaFoldDB" id="A0A6M3X5R5"/>
<proteinExistence type="predicted"/>
<dbReference type="EMBL" id="MT143923">
    <property type="protein sequence ID" value="QJH92817.1"/>
    <property type="molecule type" value="Genomic_DNA"/>
</dbReference>
<evidence type="ECO:0000313" key="1">
    <source>
        <dbReference type="EMBL" id="QJH92817.1"/>
    </source>
</evidence>
<organism evidence="1">
    <name type="scientific">viral metagenome</name>
    <dbReference type="NCBI Taxonomy" id="1070528"/>
    <lineage>
        <taxon>unclassified sequences</taxon>
        <taxon>metagenomes</taxon>
        <taxon>organismal metagenomes</taxon>
    </lineage>
</organism>
<name>A0A6M3X5R5_9ZZZZ</name>
<accession>A0A6M3X5R5</accession>
<sequence>MPKICLSCIHDEGICKNLLYRKWYAYMRDSCTMYSTLTQQLGIDRKEGDSKDE</sequence>
<reference evidence="1" key="1">
    <citation type="submission" date="2020-03" db="EMBL/GenBank/DDBJ databases">
        <title>The deep terrestrial virosphere.</title>
        <authorList>
            <person name="Holmfeldt K."/>
            <person name="Nilsson E."/>
            <person name="Simone D."/>
            <person name="Lopez-Fernandez M."/>
            <person name="Wu X."/>
            <person name="de Brujin I."/>
            <person name="Lundin D."/>
            <person name="Andersson A."/>
            <person name="Bertilsson S."/>
            <person name="Dopson M."/>
        </authorList>
    </citation>
    <scope>NUCLEOTIDE SEQUENCE</scope>
    <source>
        <strain evidence="1">MM171A02327</strain>
    </source>
</reference>
<protein>
    <submittedName>
        <fullName evidence="1">Uncharacterized protein</fullName>
    </submittedName>
</protein>